<dbReference type="Pfam" id="PF01479">
    <property type="entry name" value="S4"/>
    <property type="match status" value="1"/>
</dbReference>
<accession>A0A4D7CTF4</accession>
<dbReference type="EC" id="5.4.99.-" evidence="4"/>
<dbReference type="InterPro" id="IPR050343">
    <property type="entry name" value="RsuA_PseudoU_synthase"/>
</dbReference>
<dbReference type="InterPro" id="IPR000748">
    <property type="entry name" value="PsdUridine_synth_RsuA/RluB/E/F"/>
</dbReference>
<dbReference type="InterPro" id="IPR020103">
    <property type="entry name" value="PsdUridine_synth_cat_dom_sf"/>
</dbReference>
<dbReference type="Pfam" id="PF00849">
    <property type="entry name" value="PseudoU_synth_2"/>
    <property type="match status" value="1"/>
</dbReference>
<dbReference type="GO" id="GO:0120159">
    <property type="term" value="F:rRNA pseudouridine synthase activity"/>
    <property type="evidence" value="ECO:0007669"/>
    <property type="project" value="UniProtKB-ARBA"/>
</dbReference>
<name>A0A4D7CTF4_9ENTE</name>
<dbReference type="Gene3D" id="3.30.70.1560">
    <property type="entry name" value="Alpha-L RNA-binding motif"/>
    <property type="match status" value="1"/>
</dbReference>
<dbReference type="PROSITE" id="PS50889">
    <property type="entry name" value="S4"/>
    <property type="match status" value="1"/>
</dbReference>
<dbReference type="PANTHER" id="PTHR47683:SF4">
    <property type="entry name" value="PSEUDOURIDINE SYNTHASE"/>
    <property type="match status" value="1"/>
</dbReference>
<reference evidence="5 6" key="1">
    <citation type="submission" date="2019-04" db="EMBL/GenBank/DDBJ databases">
        <title>Vagococcus sp. nov., isolated from faeces of yaks (Bos grunniens).</title>
        <authorList>
            <person name="Ge Y."/>
        </authorList>
    </citation>
    <scope>NUCLEOTIDE SEQUENCE [LARGE SCALE GENOMIC DNA]</scope>
    <source>
        <strain evidence="5 6">MN-17</strain>
    </source>
</reference>
<keyword evidence="2" id="KW-0694">RNA-binding</keyword>
<organism evidence="5 6">
    <name type="scientific">Vagococcus zengguangii</name>
    <dbReference type="NCBI Taxonomy" id="2571750"/>
    <lineage>
        <taxon>Bacteria</taxon>
        <taxon>Bacillati</taxon>
        <taxon>Bacillota</taxon>
        <taxon>Bacilli</taxon>
        <taxon>Lactobacillales</taxon>
        <taxon>Enterococcaceae</taxon>
        <taxon>Vagococcus</taxon>
    </lineage>
</organism>
<dbReference type="PANTHER" id="PTHR47683">
    <property type="entry name" value="PSEUDOURIDINE SYNTHASE FAMILY PROTEIN-RELATED"/>
    <property type="match status" value="1"/>
</dbReference>
<dbReference type="InterPro" id="IPR042092">
    <property type="entry name" value="PsdUridine_s_RsuA/RluB/E/F_cat"/>
</dbReference>
<dbReference type="CDD" id="cd02553">
    <property type="entry name" value="PseudoU_synth_RsuA"/>
    <property type="match status" value="1"/>
</dbReference>
<sequence>MKIRLDKMLSHLGYGSRKEVKTILKKHELLVNGQRVKDGKVSIETAQDQVFLDGEPLVYEAFVYYMLHKPKGVISATEDIRDRTVIDLIVPEDYRQGLFPVGRLDKDTTGLLLLTNDGALAHDLLSPKKKVPKRYLALVDGIVTAEDQALFAEGFKIDGEEWVKPSLLEILAIDEVNNRSEIALTIVEGKFHQVKRMMKTVGKTVLELHRESMGGLTLDMELKRGDYRKLTAVEVEILQGKAK</sequence>
<dbReference type="EMBL" id="CP039712">
    <property type="protein sequence ID" value="QCI87268.1"/>
    <property type="molecule type" value="Genomic_DNA"/>
</dbReference>
<dbReference type="Gene3D" id="3.10.290.10">
    <property type="entry name" value="RNA-binding S4 domain"/>
    <property type="match status" value="1"/>
</dbReference>
<evidence type="ECO:0000313" key="6">
    <source>
        <dbReference type="Proteomes" id="UP000298615"/>
    </source>
</evidence>
<dbReference type="GO" id="GO:0000455">
    <property type="term" value="P:enzyme-directed rRNA pseudouridine synthesis"/>
    <property type="evidence" value="ECO:0007669"/>
    <property type="project" value="UniProtKB-ARBA"/>
</dbReference>
<evidence type="ECO:0000256" key="2">
    <source>
        <dbReference type="ARBA" id="ARBA00022884"/>
    </source>
</evidence>
<dbReference type="CDD" id="cd00165">
    <property type="entry name" value="S4"/>
    <property type="match status" value="1"/>
</dbReference>
<evidence type="ECO:0000256" key="4">
    <source>
        <dbReference type="RuleBase" id="RU003887"/>
    </source>
</evidence>
<protein>
    <recommendedName>
        <fullName evidence="4">Pseudouridine synthase</fullName>
        <ecNumber evidence="4">5.4.99.-</ecNumber>
    </recommendedName>
</protein>
<dbReference type="InterPro" id="IPR020094">
    <property type="entry name" value="TruA/RsuA/RluB/E/F_N"/>
</dbReference>
<dbReference type="SMART" id="SM00363">
    <property type="entry name" value="S4"/>
    <property type="match status" value="1"/>
</dbReference>
<evidence type="ECO:0000256" key="1">
    <source>
        <dbReference type="ARBA" id="ARBA00008348"/>
    </source>
</evidence>
<dbReference type="OrthoDB" id="9807213at2"/>
<dbReference type="GO" id="GO:0003723">
    <property type="term" value="F:RNA binding"/>
    <property type="evidence" value="ECO:0007669"/>
    <property type="project" value="UniProtKB-KW"/>
</dbReference>
<evidence type="ECO:0000256" key="3">
    <source>
        <dbReference type="ARBA" id="ARBA00023235"/>
    </source>
</evidence>
<dbReference type="InterPro" id="IPR006145">
    <property type="entry name" value="PsdUridine_synth_RsuA/RluA"/>
</dbReference>
<keyword evidence="6" id="KW-1185">Reference proteome</keyword>
<dbReference type="Proteomes" id="UP000298615">
    <property type="component" value="Chromosome"/>
</dbReference>
<dbReference type="InterPro" id="IPR002942">
    <property type="entry name" value="S4_RNA-bd"/>
</dbReference>
<dbReference type="InterPro" id="IPR018496">
    <property type="entry name" value="PsdUridine_synth_RsuA/RluB_CS"/>
</dbReference>
<proteinExistence type="inferred from homology"/>
<dbReference type="PROSITE" id="PS01149">
    <property type="entry name" value="PSI_RSU"/>
    <property type="match status" value="1"/>
</dbReference>
<gene>
    <name evidence="5" type="ORF">FA707_10150</name>
</gene>
<keyword evidence="3 4" id="KW-0413">Isomerase</keyword>
<dbReference type="KEGG" id="vao:FA707_10150"/>
<dbReference type="AlphaFoldDB" id="A0A4D7CTF4"/>
<evidence type="ECO:0000313" key="5">
    <source>
        <dbReference type="EMBL" id="QCI87268.1"/>
    </source>
</evidence>
<dbReference type="NCBIfam" id="TIGR00093">
    <property type="entry name" value="pseudouridine synthase"/>
    <property type="match status" value="1"/>
</dbReference>
<dbReference type="InterPro" id="IPR036986">
    <property type="entry name" value="S4_RNA-bd_sf"/>
</dbReference>
<dbReference type="SUPFAM" id="SSF55174">
    <property type="entry name" value="Alpha-L RNA-binding motif"/>
    <property type="match status" value="1"/>
</dbReference>
<comment type="similarity">
    <text evidence="1 4">Belongs to the pseudouridine synthase RsuA family.</text>
</comment>
<dbReference type="SUPFAM" id="SSF55120">
    <property type="entry name" value="Pseudouridine synthase"/>
    <property type="match status" value="1"/>
</dbReference>
<dbReference type="Gene3D" id="3.30.70.580">
    <property type="entry name" value="Pseudouridine synthase I, catalytic domain, N-terminal subdomain"/>
    <property type="match status" value="1"/>
</dbReference>